<dbReference type="InterPro" id="IPR036890">
    <property type="entry name" value="HATPase_C_sf"/>
</dbReference>
<dbReference type="InterPro" id="IPR004358">
    <property type="entry name" value="Sig_transdc_His_kin-like_C"/>
</dbReference>
<dbReference type="Proteomes" id="UP000033035">
    <property type="component" value="Unassembled WGS sequence"/>
</dbReference>
<dbReference type="InterPro" id="IPR003594">
    <property type="entry name" value="HATPase_dom"/>
</dbReference>
<evidence type="ECO:0000256" key="8">
    <source>
        <dbReference type="SAM" id="Phobius"/>
    </source>
</evidence>
<dbReference type="GO" id="GO:0005524">
    <property type="term" value="F:ATP binding"/>
    <property type="evidence" value="ECO:0007669"/>
    <property type="project" value="UniProtKB-KW"/>
</dbReference>
<feature type="transmembrane region" description="Helical" evidence="8">
    <location>
        <begin position="190"/>
        <end position="209"/>
    </location>
</feature>
<protein>
    <recommendedName>
        <fullName evidence="2">histidine kinase</fullName>
        <ecNumber evidence="2">2.7.13.3</ecNumber>
    </recommendedName>
</protein>
<dbReference type="AlphaFoldDB" id="A0A0F5JEC5"/>
<feature type="transmembrane region" description="Helical" evidence="8">
    <location>
        <begin position="33"/>
        <end position="52"/>
    </location>
</feature>
<evidence type="ECO:0000256" key="1">
    <source>
        <dbReference type="ARBA" id="ARBA00000085"/>
    </source>
</evidence>
<keyword evidence="3" id="KW-0808">Transferase</keyword>
<evidence type="ECO:0000256" key="3">
    <source>
        <dbReference type="ARBA" id="ARBA00022679"/>
    </source>
</evidence>
<dbReference type="PRINTS" id="PR00344">
    <property type="entry name" value="BCTRLSENSOR"/>
</dbReference>
<feature type="domain" description="Histidine kinase" evidence="9">
    <location>
        <begin position="230"/>
        <end position="440"/>
    </location>
</feature>
<evidence type="ECO:0000256" key="6">
    <source>
        <dbReference type="ARBA" id="ARBA00022840"/>
    </source>
</evidence>
<gene>
    <name evidence="10" type="ORF">HMPREF1536_03292</name>
</gene>
<evidence type="ECO:0000256" key="7">
    <source>
        <dbReference type="ARBA" id="ARBA00023012"/>
    </source>
</evidence>
<dbReference type="RefSeq" id="WP_028726267.1">
    <property type="nucleotide sequence ID" value="NZ_AUAE01000008.1"/>
</dbReference>
<keyword evidence="5" id="KW-0418">Kinase</keyword>
<sequence>MRQSSKKAAALILLLLITCLVFAFLVAGKFYISALVVGVVLLVEVYSLFHLMGKSERLFRQFVWSIRYSDFLSSGITSSNTPDALPQELTDALADALQHYKKDLQQKESQLQYFQALANHIDLSVLVYSSETGRIEWMNQAAKIQTGLNFAETVDDLAVYHPELPTRLRILHPGELSILQVRRKEEYSQLILSAMSFVVLGKTLTVVSMKNIRSVLENKETEAWQKLIRVLTHEIMNSMTPIVSLAELLKSKQTSGDNSEEDREEINQAVDTIFRRSSGLVRFVENYRKVTGIPTPAVEIISVDSLLNSAGMLFKEQSDIVNILPITSHLQIIADKAMIEQILINLIRNALDATQDCREPMIELSAGINTEGKTYIQVSDNGTGIPADVQERIFIPFFTTKPAGSGIGLSISRQIMHMHKGSLTVISEAGQGSRFLLTFP</sequence>
<dbReference type="SUPFAM" id="SSF55874">
    <property type="entry name" value="ATPase domain of HSP90 chaperone/DNA topoisomerase II/histidine kinase"/>
    <property type="match status" value="1"/>
</dbReference>
<dbReference type="Gene3D" id="3.30.565.10">
    <property type="entry name" value="Histidine kinase-like ATPase, C-terminal domain"/>
    <property type="match status" value="1"/>
</dbReference>
<accession>A0A0F5JEC5</accession>
<keyword evidence="8" id="KW-0472">Membrane</keyword>
<dbReference type="CDD" id="cd00075">
    <property type="entry name" value="HATPase"/>
    <property type="match status" value="1"/>
</dbReference>
<evidence type="ECO:0000259" key="9">
    <source>
        <dbReference type="PROSITE" id="PS50109"/>
    </source>
</evidence>
<keyword evidence="11" id="KW-1185">Reference proteome</keyword>
<reference evidence="10 11" key="1">
    <citation type="submission" date="2013-04" db="EMBL/GenBank/DDBJ databases">
        <title>The Genome Sequence of Parabacteroides gordonii DSM 23371.</title>
        <authorList>
            <consortium name="The Broad Institute Genomics Platform"/>
            <person name="Earl A."/>
            <person name="Ward D."/>
            <person name="Feldgarden M."/>
            <person name="Gevers D."/>
            <person name="Martens E."/>
            <person name="Sakamoto M."/>
            <person name="Benno Y."/>
            <person name="Suzuki N."/>
            <person name="Matsunaga N."/>
            <person name="Koshihara K."/>
            <person name="Seki M."/>
            <person name="Komiya H."/>
            <person name="Walker B."/>
            <person name="Young S."/>
            <person name="Zeng Q."/>
            <person name="Gargeya S."/>
            <person name="Fitzgerald M."/>
            <person name="Haas B."/>
            <person name="Abouelleil A."/>
            <person name="Allen A.W."/>
            <person name="Alvarado L."/>
            <person name="Arachchi H.M."/>
            <person name="Berlin A.M."/>
            <person name="Chapman S.B."/>
            <person name="Gainer-Dewar J."/>
            <person name="Goldberg J."/>
            <person name="Griggs A."/>
            <person name="Gujja S."/>
            <person name="Hansen M."/>
            <person name="Howarth C."/>
            <person name="Imamovic A."/>
            <person name="Ireland A."/>
            <person name="Larimer J."/>
            <person name="McCowan C."/>
            <person name="Murphy C."/>
            <person name="Pearson M."/>
            <person name="Poon T.W."/>
            <person name="Priest M."/>
            <person name="Roberts A."/>
            <person name="Saif S."/>
            <person name="Shea T."/>
            <person name="Sisk P."/>
            <person name="Sykes S."/>
            <person name="Wortman J."/>
            <person name="Nusbaum C."/>
            <person name="Birren B."/>
        </authorList>
    </citation>
    <scope>NUCLEOTIDE SEQUENCE [LARGE SCALE GENOMIC DNA]</scope>
    <source>
        <strain evidence="10 11">MS-1</strain>
    </source>
</reference>
<proteinExistence type="predicted"/>
<dbReference type="GO" id="GO:0004673">
    <property type="term" value="F:protein histidine kinase activity"/>
    <property type="evidence" value="ECO:0007669"/>
    <property type="project" value="UniProtKB-EC"/>
</dbReference>
<evidence type="ECO:0000256" key="2">
    <source>
        <dbReference type="ARBA" id="ARBA00012438"/>
    </source>
</evidence>
<keyword evidence="8" id="KW-0812">Transmembrane</keyword>
<keyword evidence="8" id="KW-1133">Transmembrane helix</keyword>
<dbReference type="Pfam" id="PF02518">
    <property type="entry name" value="HATPase_c"/>
    <property type="match status" value="1"/>
</dbReference>
<keyword evidence="4" id="KW-0547">Nucleotide-binding</keyword>
<evidence type="ECO:0000313" key="10">
    <source>
        <dbReference type="EMBL" id="KKB55817.1"/>
    </source>
</evidence>
<dbReference type="PANTHER" id="PTHR43065">
    <property type="entry name" value="SENSOR HISTIDINE KINASE"/>
    <property type="match status" value="1"/>
</dbReference>
<dbReference type="PATRIC" id="fig|1203610.3.peg.3354"/>
<evidence type="ECO:0000256" key="5">
    <source>
        <dbReference type="ARBA" id="ARBA00022777"/>
    </source>
</evidence>
<dbReference type="HOGENOM" id="CLU_000445_114_4_10"/>
<keyword evidence="6" id="KW-0067">ATP-binding</keyword>
<organism evidence="10 11">
    <name type="scientific">Parabacteroides gordonii MS-1 = DSM 23371</name>
    <dbReference type="NCBI Taxonomy" id="1203610"/>
    <lineage>
        <taxon>Bacteria</taxon>
        <taxon>Pseudomonadati</taxon>
        <taxon>Bacteroidota</taxon>
        <taxon>Bacteroidia</taxon>
        <taxon>Bacteroidales</taxon>
        <taxon>Tannerellaceae</taxon>
        <taxon>Parabacteroides</taxon>
    </lineage>
</organism>
<comment type="catalytic activity">
    <reaction evidence="1">
        <text>ATP + protein L-histidine = ADP + protein N-phospho-L-histidine.</text>
        <dbReference type="EC" id="2.7.13.3"/>
    </reaction>
</comment>
<name>A0A0F5JEC5_9BACT</name>
<dbReference type="InterPro" id="IPR005467">
    <property type="entry name" value="His_kinase_dom"/>
</dbReference>
<dbReference type="EC" id="2.7.13.3" evidence="2"/>
<dbReference type="SMART" id="SM00387">
    <property type="entry name" value="HATPase_c"/>
    <property type="match status" value="1"/>
</dbReference>
<dbReference type="PANTHER" id="PTHR43065:SF46">
    <property type="entry name" value="C4-DICARBOXYLATE TRANSPORT SENSOR PROTEIN DCTB"/>
    <property type="match status" value="1"/>
</dbReference>
<keyword evidence="7" id="KW-0902">Two-component regulatory system</keyword>
<comment type="caution">
    <text evidence="10">The sequence shown here is derived from an EMBL/GenBank/DDBJ whole genome shotgun (WGS) entry which is preliminary data.</text>
</comment>
<dbReference type="GO" id="GO:0000160">
    <property type="term" value="P:phosphorelay signal transduction system"/>
    <property type="evidence" value="ECO:0007669"/>
    <property type="project" value="UniProtKB-KW"/>
</dbReference>
<dbReference type="EMBL" id="AQHW01000015">
    <property type="protein sequence ID" value="KKB55817.1"/>
    <property type="molecule type" value="Genomic_DNA"/>
</dbReference>
<evidence type="ECO:0000256" key="4">
    <source>
        <dbReference type="ARBA" id="ARBA00022741"/>
    </source>
</evidence>
<dbReference type="PROSITE" id="PS50109">
    <property type="entry name" value="HIS_KIN"/>
    <property type="match status" value="1"/>
</dbReference>
<dbReference type="STRING" id="1203610.HMPREF1536_03292"/>
<evidence type="ECO:0000313" key="11">
    <source>
        <dbReference type="Proteomes" id="UP000033035"/>
    </source>
</evidence>